<dbReference type="OrthoDB" id="5377392at2759"/>
<name>A0A836INH9_9TRYP</name>
<dbReference type="GO" id="GO:0007131">
    <property type="term" value="P:reciprocal meiotic recombination"/>
    <property type="evidence" value="ECO:0007669"/>
    <property type="project" value="TreeGrafter"/>
</dbReference>
<dbReference type="InterPro" id="IPR036388">
    <property type="entry name" value="WH-like_DNA-bd_sf"/>
</dbReference>
<keyword evidence="8 10" id="KW-0238">DNA-binding</keyword>
<dbReference type="GO" id="GO:0046872">
    <property type="term" value="F:metal ion binding"/>
    <property type="evidence" value="ECO:0007669"/>
    <property type="project" value="UniProtKB-KW"/>
</dbReference>
<evidence type="ECO:0000256" key="10">
    <source>
        <dbReference type="PROSITE-ProRule" id="PRU01385"/>
    </source>
</evidence>
<evidence type="ECO:0000313" key="14">
    <source>
        <dbReference type="Proteomes" id="UP000674318"/>
    </source>
</evidence>
<evidence type="ECO:0000256" key="3">
    <source>
        <dbReference type="ARBA" id="ARBA00006559"/>
    </source>
</evidence>
<dbReference type="EMBL" id="JAFJZO010000016">
    <property type="protein sequence ID" value="KAG5508770.1"/>
    <property type="molecule type" value="Genomic_DNA"/>
</dbReference>
<dbReference type="GO" id="GO:0000228">
    <property type="term" value="C:nuclear chromosome"/>
    <property type="evidence" value="ECO:0007669"/>
    <property type="project" value="TreeGrafter"/>
</dbReference>
<dbReference type="InterPro" id="IPR034136">
    <property type="entry name" value="TOPRIM_Topo6A/Spo11"/>
</dbReference>
<organism evidence="13 14">
    <name type="scientific">Porcisia hertigi</name>
    <dbReference type="NCBI Taxonomy" id="2761500"/>
    <lineage>
        <taxon>Eukaryota</taxon>
        <taxon>Discoba</taxon>
        <taxon>Euglenozoa</taxon>
        <taxon>Kinetoplastea</taxon>
        <taxon>Metakinetoplastina</taxon>
        <taxon>Trypanosomatida</taxon>
        <taxon>Trypanosomatidae</taxon>
        <taxon>Leishmaniinae</taxon>
        <taxon>Porcisia</taxon>
    </lineage>
</organism>
<keyword evidence="14" id="KW-1185">Reference proteome</keyword>
<evidence type="ECO:0000256" key="8">
    <source>
        <dbReference type="ARBA" id="ARBA00023125"/>
    </source>
</evidence>
<keyword evidence="6" id="KW-0460">Magnesium</keyword>
<dbReference type="SUPFAM" id="SSF56726">
    <property type="entry name" value="DNA topoisomerase IV, alpha subunit"/>
    <property type="match status" value="1"/>
</dbReference>
<dbReference type="PROSITE" id="PS52041">
    <property type="entry name" value="TOPO_IIB"/>
    <property type="match status" value="1"/>
</dbReference>
<dbReference type="Proteomes" id="UP000674318">
    <property type="component" value="Unassembled WGS sequence"/>
</dbReference>
<dbReference type="GO" id="GO:0003677">
    <property type="term" value="F:DNA binding"/>
    <property type="evidence" value="ECO:0007669"/>
    <property type="project" value="UniProtKB-UniRule"/>
</dbReference>
<evidence type="ECO:0000259" key="12">
    <source>
        <dbReference type="Pfam" id="PF21180"/>
    </source>
</evidence>
<dbReference type="PANTHER" id="PTHR10848">
    <property type="entry name" value="MEIOTIC RECOMBINATION PROTEIN SPO11"/>
    <property type="match status" value="1"/>
</dbReference>
<dbReference type="AlphaFoldDB" id="A0A836INH9"/>
<keyword evidence="7 10" id="KW-0799">Topoisomerase</keyword>
<dbReference type="GO" id="GO:0003918">
    <property type="term" value="F:DNA topoisomerase type II (double strand cut, ATP-hydrolyzing) activity"/>
    <property type="evidence" value="ECO:0007669"/>
    <property type="project" value="UniProtKB-UniRule"/>
</dbReference>
<accession>A0A836INH9</accession>
<evidence type="ECO:0000313" key="13">
    <source>
        <dbReference type="EMBL" id="KAG5508770.1"/>
    </source>
</evidence>
<comment type="caution">
    <text evidence="13">The sequence shown here is derived from an EMBL/GenBank/DDBJ whole genome shotgun (WGS) entry which is preliminary data.</text>
</comment>
<comment type="cofactor">
    <cofactor evidence="2">
        <name>Mg(2+)</name>
        <dbReference type="ChEBI" id="CHEBI:18420"/>
    </cofactor>
</comment>
<feature type="domain" description="Topoisomerase 6 subunit A/Spo11 TOPRIM" evidence="12">
    <location>
        <begin position="306"/>
        <end position="412"/>
    </location>
</feature>
<dbReference type="GeneID" id="94291313"/>
<feature type="active site" description="O-(5'-phospho-DNA)-tyrosine intermediate" evidence="10">
    <location>
        <position position="160"/>
    </location>
</feature>
<comment type="catalytic activity">
    <reaction evidence="1 10">
        <text>ATP-dependent breakage, passage and rejoining of double-stranded DNA.</text>
        <dbReference type="EC" id="5.6.2.2"/>
    </reaction>
</comment>
<protein>
    <recommendedName>
        <fullName evidence="4">DNA topoisomerase (ATP-hydrolyzing)</fullName>
        <ecNumber evidence="4">5.6.2.2</ecNumber>
    </recommendedName>
</protein>
<dbReference type="Pfam" id="PF04406">
    <property type="entry name" value="TP6A_N"/>
    <property type="match status" value="1"/>
</dbReference>
<dbReference type="PANTHER" id="PTHR10848:SF2">
    <property type="entry name" value="RECOMBINATION PROTEIN SPO11, PUTATIVE-RELATED"/>
    <property type="match status" value="1"/>
</dbReference>
<dbReference type="InterPro" id="IPR036078">
    <property type="entry name" value="Spo11/TopoVI_A_sf"/>
</dbReference>
<comment type="similarity">
    <text evidence="3 10">Belongs to the TOP6A family.</text>
</comment>
<dbReference type="KEGG" id="phet:94291313"/>
<dbReference type="Pfam" id="PF21180">
    <property type="entry name" value="TOP6A-Spo11_Toprim"/>
    <property type="match status" value="1"/>
</dbReference>
<gene>
    <name evidence="13" type="ORF">JKF63_05268</name>
</gene>
<evidence type="ECO:0000256" key="9">
    <source>
        <dbReference type="ARBA" id="ARBA00023235"/>
    </source>
</evidence>
<evidence type="ECO:0000256" key="6">
    <source>
        <dbReference type="ARBA" id="ARBA00022842"/>
    </source>
</evidence>
<dbReference type="InterPro" id="IPR013049">
    <property type="entry name" value="Spo11/TopoVI_A_N"/>
</dbReference>
<evidence type="ECO:0000256" key="7">
    <source>
        <dbReference type="ARBA" id="ARBA00023029"/>
    </source>
</evidence>
<proteinExistence type="inferred from homology"/>
<keyword evidence="5" id="KW-0479">Metal-binding</keyword>
<dbReference type="GO" id="GO:0000706">
    <property type="term" value="P:meiotic DNA double-strand break processing"/>
    <property type="evidence" value="ECO:0007669"/>
    <property type="project" value="TreeGrafter"/>
</dbReference>
<feature type="domain" description="Spo11/DNA topoisomerase VI subunit A N-terminal" evidence="11">
    <location>
        <begin position="135"/>
        <end position="192"/>
    </location>
</feature>
<dbReference type="Gene3D" id="3.40.1360.10">
    <property type="match status" value="1"/>
</dbReference>
<evidence type="ECO:0000256" key="5">
    <source>
        <dbReference type="ARBA" id="ARBA00022723"/>
    </source>
</evidence>
<keyword evidence="9 10" id="KW-0413">Isomerase</keyword>
<dbReference type="GO" id="GO:0005524">
    <property type="term" value="F:ATP binding"/>
    <property type="evidence" value="ECO:0007669"/>
    <property type="project" value="InterPro"/>
</dbReference>
<dbReference type="EC" id="5.6.2.2" evidence="4"/>
<dbReference type="GO" id="GO:0042138">
    <property type="term" value="P:meiotic DNA double-strand break formation"/>
    <property type="evidence" value="ECO:0007669"/>
    <property type="project" value="TreeGrafter"/>
</dbReference>
<evidence type="ECO:0000256" key="4">
    <source>
        <dbReference type="ARBA" id="ARBA00012895"/>
    </source>
</evidence>
<reference evidence="13 14" key="1">
    <citation type="submission" date="2021-02" db="EMBL/GenBank/DDBJ databases">
        <title>Porcisia hertigi Genome sequencing and assembly.</title>
        <authorList>
            <person name="Almutairi H."/>
            <person name="Gatherer D."/>
        </authorList>
    </citation>
    <scope>NUCLEOTIDE SEQUENCE [LARGE SCALE GENOMIC DNA]</scope>
    <source>
        <strain evidence="13 14">C119</strain>
    </source>
</reference>
<dbReference type="Gene3D" id="1.10.10.10">
    <property type="entry name" value="Winged helix-like DNA-binding domain superfamily/Winged helix DNA-binding domain"/>
    <property type="match status" value="1"/>
</dbReference>
<evidence type="ECO:0000256" key="2">
    <source>
        <dbReference type="ARBA" id="ARBA00001946"/>
    </source>
</evidence>
<dbReference type="InterPro" id="IPR002815">
    <property type="entry name" value="Spo11/TopoVI_A"/>
</dbReference>
<evidence type="ECO:0000259" key="11">
    <source>
        <dbReference type="Pfam" id="PF04406"/>
    </source>
</evidence>
<evidence type="ECO:0000256" key="1">
    <source>
        <dbReference type="ARBA" id="ARBA00000185"/>
    </source>
</evidence>
<sequence length="651" mass="68843">MTDCFAEVSPAVVAANEAETLRREVLRRMEVYVLELLHTLLSLPIKGVFSSCNAGSAPQGEASGFSRQRIRGAAHAALPASTAALHDDLSAAPVSVPPGERASSKVSVSGCAGAVSSTRYGQPVTSRRTLHTVRHHLLVLSVLFHNVARGDVATQRDVYYHLVRHVPAQVVVNRTVQQLSRVLRLPREMMGVAAGGRGYIAGWISYRGVSLQRGGAGLAAGEGMPLPLLGEELVVSIQGITACASAGEEVCGVSGSWSSWSSTSCRSPPQSVSRCLTSTQHPEPANQSATNTAAPGFQVPSNVCAIVVVEKHAVFSQLLREGLPQLLPCVLLTAQGFPTNAARRLLANLSAALPRAAVVGLADYNPHGLAILAAYRWAATPDAVLAGSASMESLYYAVPTLRWLGARTAHIARAIGGREHGYANTGRSLVGRHPYPHSHTPTPLHQSVRLLKDAGSSNSAPSIESAAACALGCASFALDAEASAAGASPLTGAAPFQGFTHRDTVVMEHQIKRLEELLSSASSSPACGQSLDTDFGAADARNGNDVELRDATQTERISGALGAAHQGHPRLAVPDPAYQSDRASVAAWLNEAREMQRRKVKCEMEVLYTPPYAKQLLDTASVVHARGLGVQPPPSCFAEWICQQILRRQYI</sequence>
<dbReference type="RefSeq" id="XP_067758238.1">
    <property type="nucleotide sequence ID" value="XM_067901236.1"/>
</dbReference>